<comment type="caution">
    <text evidence="1">The sequence shown here is derived from an EMBL/GenBank/DDBJ whole genome shotgun (WGS) entry which is preliminary data.</text>
</comment>
<evidence type="ECO:0000313" key="2">
    <source>
        <dbReference type="Proteomes" id="UP000292452"/>
    </source>
</evidence>
<gene>
    <name evidence="1" type="ORF">EYS09_19010</name>
</gene>
<organism evidence="1 2">
    <name type="scientific">Streptomyces kasugaensis</name>
    <dbReference type="NCBI Taxonomy" id="1946"/>
    <lineage>
        <taxon>Bacteria</taxon>
        <taxon>Bacillati</taxon>
        <taxon>Actinomycetota</taxon>
        <taxon>Actinomycetes</taxon>
        <taxon>Kitasatosporales</taxon>
        <taxon>Streptomycetaceae</taxon>
        <taxon>Streptomyces</taxon>
    </lineage>
</organism>
<dbReference type="AlphaFoldDB" id="A0A4Q9HSW2"/>
<dbReference type="Proteomes" id="UP000292452">
    <property type="component" value="Unassembled WGS sequence"/>
</dbReference>
<keyword evidence="2" id="KW-1185">Reference proteome</keyword>
<evidence type="ECO:0000313" key="1">
    <source>
        <dbReference type="EMBL" id="TBO58144.1"/>
    </source>
</evidence>
<proteinExistence type="predicted"/>
<reference evidence="1 2" key="1">
    <citation type="submission" date="2019-02" db="EMBL/GenBank/DDBJ databases">
        <title>Draft Genome Sequence of Streptomyces sp. AM-2504, identified by 16S rRNA comparative analysis as a Streptomyces Kasugaensis strain.</title>
        <authorList>
            <person name="Napolioni V."/>
            <person name="Giuliodori A.M."/>
            <person name="Spurio R."/>
            <person name="Fabbretti A."/>
        </authorList>
    </citation>
    <scope>NUCLEOTIDE SEQUENCE [LARGE SCALE GENOMIC DNA]</scope>
    <source>
        <strain evidence="1 2">AM-2504</strain>
    </source>
</reference>
<sequence>MKRHRDESVPFSAVFGLPAEVGLRTAADALDLSLTTAYKRARRGDFPCPLRKAGRTYVVRMPDLMRVLRIQDVRVHHDDFEAGVRFAGGETDT</sequence>
<protein>
    <submittedName>
        <fullName evidence="1">Uncharacterized protein</fullName>
    </submittedName>
</protein>
<accession>A0A4Q9HSW2</accession>
<name>A0A4Q9HSW2_STRKA</name>
<dbReference type="EMBL" id="SIXH01000161">
    <property type="protein sequence ID" value="TBO58144.1"/>
    <property type="molecule type" value="Genomic_DNA"/>
</dbReference>